<reference evidence="2" key="1">
    <citation type="submission" date="2018-05" db="EMBL/GenBank/DDBJ databases">
        <authorList>
            <person name="Lanie J.A."/>
            <person name="Ng W.-L."/>
            <person name="Kazmierczak K.M."/>
            <person name="Andrzejewski T.M."/>
            <person name="Davidsen T.M."/>
            <person name="Wayne K.J."/>
            <person name="Tettelin H."/>
            <person name="Glass J.I."/>
            <person name="Rusch D."/>
            <person name="Podicherti R."/>
            <person name="Tsui H.-C.T."/>
            <person name="Winkler M.E."/>
        </authorList>
    </citation>
    <scope>NUCLEOTIDE SEQUENCE</scope>
</reference>
<protein>
    <recommendedName>
        <fullName evidence="3">Glycosyltransferase RgtA/B/C/D-like domain-containing protein</fullName>
    </recommendedName>
</protein>
<evidence type="ECO:0000313" key="2">
    <source>
        <dbReference type="EMBL" id="SUZ74511.1"/>
    </source>
</evidence>
<keyword evidence="1" id="KW-0812">Transmembrane</keyword>
<keyword evidence="1" id="KW-0472">Membrane</keyword>
<organism evidence="2">
    <name type="scientific">marine metagenome</name>
    <dbReference type="NCBI Taxonomy" id="408172"/>
    <lineage>
        <taxon>unclassified sequences</taxon>
        <taxon>metagenomes</taxon>
        <taxon>ecological metagenomes</taxon>
    </lineage>
</organism>
<evidence type="ECO:0000256" key="1">
    <source>
        <dbReference type="SAM" id="Phobius"/>
    </source>
</evidence>
<evidence type="ECO:0008006" key="3">
    <source>
        <dbReference type="Google" id="ProtNLM"/>
    </source>
</evidence>
<keyword evidence="1" id="KW-1133">Transmembrane helix</keyword>
<dbReference type="EMBL" id="UINC01001213">
    <property type="protein sequence ID" value="SUZ74511.1"/>
    <property type="molecule type" value="Genomic_DNA"/>
</dbReference>
<name>A0A381Q5A8_9ZZZZ</name>
<feature type="transmembrane region" description="Helical" evidence="1">
    <location>
        <begin position="253"/>
        <end position="277"/>
    </location>
</feature>
<feature type="transmembrane region" description="Helical" evidence="1">
    <location>
        <begin position="216"/>
        <end position="237"/>
    </location>
</feature>
<feature type="transmembrane region" description="Helical" evidence="1">
    <location>
        <begin position="43"/>
        <end position="60"/>
    </location>
</feature>
<feature type="transmembrane region" description="Helical" evidence="1">
    <location>
        <begin position="126"/>
        <end position="158"/>
    </location>
</feature>
<accession>A0A381Q5A8</accession>
<feature type="transmembrane region" description="Helical" evidence="1">
    <location>
        <begin position="297"/>
        <end position="316"/>
    </location>
</feature>
<gene>
    <name evidence="2" type="ORF">METZ01_LOCUS27365</name>
</gene>
<feature type="transmembrane region" description="Helical" evidence="1">
    <location>
        <begin position="170"/>
        <end position="196"/>
    </location>
</feature>
<feature type="transmembrane region" description="Helical" evidence="1">
    <location>
        <begin position="9"/>
        <end position="28"/>
    </location>
</feature>
<feature type="transmembrane region" description="Helical" evidence="1">
    <location>
        <begin position="81"/>
        <end position="106"/>
    </location>
</feature>
<proteinExistence type="predicted"/>
<dbReference type="AlphaFoldDB" id="A0A381Q5A8"/>
<sequence length="317" mass="36772">MIAKVFKQYSYVSITVSALLLCLISYNYSNLTATWLSFQTKSLNFLLILAILIITIRAIGRVFKFARIGARSNYYMLMYPLIVLSFPVESLDLRLLLCPALFFSGWSFFREYVEKRNTITSNRSMILLFDSILLISISSILFIEHLFLLLFLLIGLAFSKKSINSKELGVFIIIPILLFFTTYTIFLVFDVDALFFSSILSLKKLSFSNQFNLSFIYYNPALLYVFFLFMCSLLLLFRKKSSYDIQTLDYDGLFYFGTLLSVIAFVNPLSGIELHYLSLPLTYYTHHLFLWKKSLSFANFIFISLIISVLLFTFVLN</sequence>